<evidence type="ECO:0000256" key="2">
    <source>
        <dbReference type="ARBA" id="ARBA00022729"/>
    </source>
</evidence>
<keyword evidence="3 4" id="KW-0378">Hydrolase</keyword>
<evidence type="ECO:0000256" key="1">
    <source>
        <dbReference type="ARBA" id="ARBA00005382"/>
    </source>
</evidence>
<dbReference type="EMBL" id="BMLV01000002">
    <property type="protein sequence ID" value="GGP03367.1"/>
    <property type="molecule type" value="Genomic_DNA"/>
</dbReference>
<dbReference type="InterPro" id="IPR001139">
    <property type="entry name" value="Glyco_hydro_30"/>
</dbReference>
<dbReference type="Gene3D" id="2.60.40.1180">
    <property type="entry name" value="Golgi alpha-mannosidase II"/>
    <property type="match status" value="1"/>
</dbReference>
<evidence type="ECO:0000256" key="3">
    <source>
        <dbReference type="ARBA" id="ARBA00022801"/>
    </source>
</evidence>
<keyword evidence="2 5" id="KW-0732">Signal</keyword>
<evidence type="ECO:0000259" key="7">
    <source>
        <dbReference type="Pfam" id="PF17189"/>
    </source>
</evidence>
<comment type="caution">
    <text evidence="8">The sequence shown here is derived from an EMBL/GenBank/DDBJ whole genome shotgun (WGS) entry which is preliminary data.</text>
</comment>
<dbReference type="InterPro" id="IPR033453">
    <property type="entry name" value="Glyco_hydro_30_TIM-barrel"/>
</dbReference>
<evidence type="ECO:0000256" key="4">
    <source>
        <dbReference type="RuleBase" id="RU361188"/>
    </source>
</evidence>
<dbReference type="PANTHER" id="PTHR11069">
    <property type="entry name" value="GLUCOSYLCERAMIDASE"/>
    <property type="match status" value="1"/>
</dbReference>
<dbReference type="PANTHER" id="PTHR11069:SF23">
    <property type="entry name" value="LYSOSOMAL ACID GLUCOSYLCERAMIDASE"/>
    <property type="match status" value="1"/>
</dbReference>
<dbReference type="InterPro" id="IPR013780">
    <property type="entry name" value="Glyco_hydro_b"/>
</dbReference>
<dbReference type="Pfam" id="PF02055">
    <property type="entry name" value="Glyco_hydro_30"/>
    <property type="match status" value="1"/>
</dbReference>
<evidence type="ECO:0000313" key="9">
    <source>
        <dbReference type="Proteomes" id="UP000620064"/>
    </source>
</evidence>
<accession>A0ABQ2NIX8</accession>
<feature type="domain" description="Glycosyl hydrolase family 30 TIM-barrel" evidence="6">
    <location>
        <begin position="79"/>
        <end position="417"/>
    </location>
</feature>
<keyword evidence="9" id="KW-1185">Reference proteome</keyword>
<proteinExistence type="inferred from homology"/>
<feature type="signal peptide" evidence="5">
    <location>
        <begin position="1"/>
        <end position="26"/>
    </location>
</feature>
<dbReference type="Gene3D" id="3.20.20.80">
    <property type="entry name" value="Glycosidases"/>
    <property type="match status" value="1"/>
</dbReference>
<dbReference type="PRINTS" id="PR00843">
    <property type="entry name" value="GLHYDRLASE30"/>
</dbReference>
<feature type="chain" id="PRO_5045904493" evidence="5">
    <location>
        <begin position="27"/>
        <end position="482"/>
    </location>
</feature>
<reference evidence="9" key="1">
    <citation type="journal article" date="2019" name="Int. J. Syst. Evol. Microbiol.">
        <title>The Global Catalogue of Microorganisms (GCM) 10K type strain sequencing project: providing services to taxonomists for standard genome sequencing and annotation.</title>
        <authorList>
            <consortium name="The Broad Institute Genomics Platform"/>
            <consortium name="The Broad Institute Genome Sequencing Center for Infectious Disease"/>
            <person name="Wu L."/>
            <person name="Ma J."/>
        </authorList>
    </citation>
    <scope>NUCLEOTIDE SEQUENCE [LARGE SCALE GENOMIC DNA]</scope>
    <source>
        <strain evidence="9">CGMCC 1.7656</strain>
    </source>
</reference>
<name>A0ABQ2NIX8_9FLAO</name>
<protein>
    <submittedName>
        <fullName evidence="8">Glycosyl hydrolase</fullName>
    </submittedName>
</protein>
<dbReference type="InterPro" id="IPR017853">
    <property type="entry name" value="GH"/>
</dbReference>
<dbReference type="GO" id="GO:0016787">
    <property type="term" value="F:hydrolase activity"/>
    <property type="evidence" value="ECO:0007669"/>
    <property type="project" value="UniProtKB-KW"/>
</dbReference>
<gene>
    <name evidence="8" type="primary">srfJ</name>
    <name evidence="8" type="ORF">GCM10010992_11480</name>
</gene>
<dbReference type="InterPro" id="IPR033452">
    <property type="entry name" value="GH30_C"/>
</dbReference>
<organism evidence="8 9">
    <name type="scientific">Cloacibacterium rupense</name>
    <dbReference type="NCBI Taxonomy" id="517423"/>
    <lineage>
        <taxon>Bacteria</taxon>
        <taxon>Pseudomonadati</taxon>
        <taxon>Bacteroidota</taxon>
        <taxon>Flavobacteriia</taxon>
        <taxon>Flavobacteriales</taxon>
        <taxon>Weeksellaceae</taxon>
    </lineage>
</organism>
<keyword evidence="4" id="KW-0326">Glycosidase</keyword>
<evidence type="ECO:0000259" key="6">
    <source>
        <dbReference type="Pfam" id="PF02055"/>
    </source>
</evidence>
<dbReference type="Pfam" id="PF17189">
    <property type="entry name" value="Glyco_hydro_30C"/>
    <property type="match status" value="1"/>
</dbReference>
<evidence type="ECO:0000256" key="5">
    <source>
        <dbReference type="SAM" id="SignalP"/>
    </source>
</evidence>
<comment type="similarity">
    <text evidence="1 4">Belongs to the glycosyl hydrolase 30 family.</text>
</comment>
<dbReference type="Proteomes" id="UP000620064">
    <property type="component" value="Unassembled WGS sequence"/>
</dbReference>
<sequence length="482" mass="56081">MIQKTIIMKTKTAIMLSLFAFSVGFAQHKNMAKEARIYTTAKNQTEKFALTKANFQNFPQPTERDICVFVDPDFKYQKITGIGGAITDASAETFYKLPKDKQQEIINAYFGENGLNYNLVRTNMNSCDFSSDSYTYVQENDKELKTFNIQHDEKYKIPMIKWAQKTIGKDFKFYFSPWSPPAWMKDNNDMLHGGKLKKEYYQSWANYYVKFIKEYEKRGMPVWGLSVQNEPMATQIWESCIYTAEEEAEFLGKNLGPTLWKNGYKDKKVIIWDHNRDLIYQRATTTLADQLANKYANGIGFHWYETWTKSQPMFNNVEETRRAFPDKFLIFTEGCVEKFNFKEIYDWRLGELYGKNMINDFNSGISMWTDWNILLDEAGGPNHVGNFCFAPIIADTRTGELHYTSEYYYIGHISKFVKNNARRMGTTTNRDHIISTSFINENGEMVVVVMNTSSEESKYNLWIEGKSLQVVSPANSIQTVVF</sequence>
<evidence type="ECO:0000313" key="8">
    <source>
        <dbReference type="EMBL" id="GGP03367.1"/>
    </source>
</evidence>
<feature type="domain" description="Glycosyl hydrolase family 30 beta sandwich" evidence="7">
    <location>
        <begin position="420"/>
        <end position="480"/>
    </location>
</feature>
<dbReference type="SUPFAM" id="SSF51445">
    <property type="entry name" value="(Trans)glycosidases"/>
    <property type="match status" value="1"/>
</dbReference>